<evidence type="ECO:0000313" key="1">
    <source>
        <dbReference type="EMBL" id="CAH3118382.1"/>
    </source>
</evidence>
<accession>A0ABN8NQF8</accession>
<proteinExistence type="predicted"/>
<protein>
    <submittedName>
        <fullName evidence="1">Uncharacterized protein</fullName>
    </submittedName>
</protein>
<evidence type="ECO:0000313" key="2">
    <source>
        <dbReference type="Proteomes" id="UP001159405"/>
    </source>
</evidence>
<reference evidence="1 2" key="1">
    <citation type="submission" date="2022-05" db="EMBL/GenBank/DDBJ databases">
        <authorList>
            <consortium name="Genoscope - CEA"/>
            <person name="William W."/>
        </authorList>
    </citation>
    <scope>NUCLEOTIDE SEQUENCE [LARGE SCALE GENOMIC DNA]</scope>
</reference>
<sequence length="75" mass="8582">MAESTGHLLIPGDFNLHVDDPCSICANRFTEILESCNLKQHFIVTCVYKNRTSRRKRCTIGNCVLWILNPFVKIS</sequence>
<gene>
    <name evidence="1" type="ORF">PLOB_00026588</name>
</gene>
<comment type="caution">
    <text evidence="1">The sequence shown here is derived from an EMBL/GenBank/DDBJ whole genome shotgun (WGS) entry which is preliminary data.</text>
</comment>
<name>A0ABN8NQF8_9CNID</name>
<dbReference type="EMBL" id="CALNXK010000032">
    <property type="protein sequence ID" value="CAH3118382.1"/>
    <property type="molecule type" value="Genomic_DNA"/>
</dbReference>
<dbReference type="Proteomes" id="UP001159405">
    <property type="component" value="Unassembled WGS sequence"/>
</dbReference>
<organism evidence="1 2">
    <name type="scientific">Porites lobata</name>
    <dbReference type="NCBI Taxonomy" id="104759"/>
    <lineage>
        <taxon>Eukaryota</taxon>
        <taxon>Metazoa</taxon>
        <taxon>Cnidaria</taxon>
        <taxon>Anthozoa</taxon>
        <taxon>Hexacorallia</taxon>
        <taxon>Scleractinia</taxon>
        <taxon>Fungiina</taxon>
        <taxon>Poritidae</taxon>
        <taxon>Porites</taxon>
    </lineage>
</organism>
<keyword evidence="2" id="KW-1185">Reference proteome</keyword>